<accession>A0A132NGX3</accession>
<dbReference type="EMBL" id="JYIK01000858">
    <property type="protein sequence ID" value="KWX09246.1"/>
    <property type="molecule type" value="Genomic_DNA"/>
</dbReference>
<comment type="caution">
    <text evidence="1">The sequence shown here is derived from an EMBL/GenBank/DDBJ whole genome shotgun (WGS) entry which is preliminary data.</text>
</comment>
<protein>
    <submittedName>
        <fullName evidence="1">Uncharacterized protein</fullName>
    </submittedName>
</protein>
<organism evidence="1 2">
    <name type="scientific">Carbonactinospora thermoautotrophica</name>
    <dbReference type="NCBI Taxonomy" id="1469144"/>
    <lineage>
        <taxon>Bacteria</taxon>
        <taxon>Bacillati</taxon>
        <taxon>Actinomycetota</taxon>
        <taxon>Actinomycetes</taxon>
        <taxon>Kitasatosporales</taxon>
        <taxon>Carbonactinosporaceae</taxon>
        <taxon>Carbonactinospora</taxon>
    </lineage>
</organism>
<dbReference type="AlphaFoldDB" id="A0A132NGX3"/>
<gene>
    <name evidence="1" type="ORF">TR74_10735</name>
</gene>
<dbReference type="Proteomes" id="UP000070598">
    <property type="component" value="Unassembled WGS sequence"/>
</dbReference>
<feature type="non-terminal residue" evidence="1">
    <location>
        <position position="1"/>
    </location>
</feature>
<dbReference type="PATRIC" id="fig|1469144.9.peg.3220"/>
<sequence>PDRVRLSRRATARLGVVREDARGLVEDPHTVVVRHGDDQARWWTWAGGRANAVLAAALARVAPGLVDETDRFDNRYLRLRGDAGALDAALTAARREFGDDLRGVRPEVSEEAVRRLKFAELLPPDLAHDTLAARTADHEAACRLVRRGVVTVLG</sequence>
<evidence type="ECO:0000313" key="1">
    <source>
        <dbReference type="EMBL" id="KWX09246.1"/>
    </source>
</evidence>
<evidence type="ECO:0000313" key="2">
    <source>
        <dbReference type="Proteomes" id="UP000070598"/>
    </source>
</evidence>
<reference evidence="2" key="1">
    <citation type="submission" date="2015-02" db="EMBL/GenBank/DDBJ databases">
        <title>Physiological reanalysis, assessment of diazotrophy, and genome sequences of multiple isolates of Streptomyces thermoautotrophicus.</title>
        <authorList>
            <person name="MacKellar D.C."/>
            <person name="Lieber L."/>
            <person name="Norman J."/>
            <person name="Bolger A."/>
            <person name="Tobin C."/>
            <person name="Murray J.W."/>
            <person name="Friesen M."/>
            <person name="Prell J."/>
        </authorList>
    </citation>
    <scope>NUCLEOTIDE SEQUENCE [LARGE SCALE GENOMIC DNA]</scope>
    <source>
        <strain evidence="2">UBT1</strain>
    </source>
</reference>
<proteinExistence type="predicted"/>
<name>A0A132NGX3_9ACTN</name>